<evidence type="ECO:0000313" key="5">
    <source>
        <dbReference type="Proteomes" id="UP000286934"/>
    </source>
</evidence>
<dbReference type="Gene3D" id="3.40.50.1820">
    <property type="entry name" value="alpha/beta hydrolase"/>
    <property type="match status" value="1"/>
</dbReference>
<dbReference type="PANTHER" id="PTHR48081">
    <property type="entry name" value="AB HYDROLASE SUPERFAMILY PROTEIN C4A8.06C"/>
    <property type="match status" value="1"/>
</dbReference>
<dbReference type="OrthoDB" id="255603at2"/>
<organism evidence="4 5">
    <name type="scientific">Aliidiomarina shirensis</name>
    <dbReference type="NCBI Taxonomy" id="1048642"/>
    <lineage>
        <taxon>Bacteria</taxon>
        <taxon>Pseudomonadati</taxon>
        <taxon>Pseudomonadota</taxon>
        <taxon>Gammaproteobacteria</taxon>
        <taxon>Alteromonadales</taxon>
        <taxon>Idiomarinaceae</taxon>
        <taxon>Aliidiomarina</taxon>
    </lineage>
</organism>
<dbReference type="SUPFAM" id="SSF53474">
    <property type="entry name" value="alpha/beta-Hydrolases"/>
    <property type="match status" value="1"/>
</dbReference>
<sequence>MHRLNTLLHSFLIGLFVSVGSAHAEPVSFQSVLERSTTTPDTIIRYGSAEPQFIELYLPAGAQEPPPLVVFLHGGCWLNSYGVEHGRGLAEGIRNAGFAVALVEYRRLDDEGGGWPGSLDDVTTAVSVLAETTNPNYNAENITLVGHSAGGHLALLASQPEQNLPIQGVIGLAAITDIEQYAAGESGCKQSAARFLATSPDDARAMNPVHQTRHDNVVLLRGDADTIVGAEQMQLENARTINIADAGHFDVIHPDTLAFSMLLRVLQPLHSNSSNASQQR</sequence>
<protein>
    <submittedName>
        <fullName evidence="4">Alpha/beta hydrolase</fullName>
    </submittedName>
</protein>
<name>A0A432WT00_9GAMM</name>
<dbReference type="Pfam" id="PF20434">
    <property type="entry name" value="BD-FAE"/>
    <property type="match status" value="1"/>
</dbReference>
<feature type="signal peptide" evidence="2">
    <location>
        <begin position="1"/>
        <end position="24"/>
    </location>
</feature>
<feature type="chain" id="PRO_5019021115" evidence="2">
    <location>
        <begin position="25"/>
        <end position="280"/>
    </location>
</feature>
<proteinExistence type="predicted"/>
<dbReference type="InterPro" id="IPR049492">
    <property type="entry name" value="BD-FAE-like_dom"/>
</dbReference>
<comment type="caution">
    <text evidence="4">The sequence shown here is derived from an EMBL/GenBank/DDBJ whole genome shotgun (WGS) entry which is preliminary data.</text>
</comment>
<evidence type="ECO:0000256" key="2">
    <source>
        <dbReference type="SAM" id="SignalP"/>
    </source>
</evidence>
<feature type="domain" description="BD-FAE-like" evidence="3">
    <location>
        <begin position="55"/>
        <end position="234"/>
    </location>
</feature>
<dbReference type="GO" id="GO:0016787">
    <property type="term" value="F:hydrolase activity"/>
    <property type="evidence" value="ECO:0007669"/>
    <property type="project" value="UniProtKB-KW"/>
</dbReference>
<accession>A0A432WT00</accession>
<dbReference type="RefSeq" id="WP_126807750.1">
    <property type="nucleotide sequence ID" value="NZ_PIPP01000003.1"/>
</dbReference>
<dbReference type="Proteomes" id="UP000286934">
    <property type="component" value="Unassembled WGS sequence"/>
</dbReference>
<keyword evidence="2" id="KW-0732">Signal</keyword>
<dbReference type="InterPro" id="IPR029058">
    <property type="entry name" value="AB_hydrolase_fold"/>
</dbReference>
<evidence type="ECO:0000259" key="3">
    <source>
        <dbReference type="Pfam" id="PF20434"/>
    </source>
</evidence>
<evidence type="ECO:0000313" key="4">
    <source>
        <dbReference type="EMBL" id="RUO36901.1"/>
    </source>
</evidence>
<keyword evidence="1 4" id="KW-0378">Hydrolase</keyword>
<dbReference type="EMBL" id="PIPP01000003">
    <property type="protein sequence ID" value="RUO36901.1"/>
    <property type="molecule type" value="Genomic_DNA"/>
</dbReference>
<dbReference type="AlphaFoldDB" id="A0A432WT00"/>
<keyword evidence="5" id="KW-1185">Reference proteome</keyword>
<dbReference type="PANTHER" id="PTHR48081:SF33">
    <property type="entry name" value="KYNURENINE FORMAMIDASE"/>
    <property type="match status" value="1"/>
</dbReference>
<evidence type="ECO:0000256" key="1">
    <source>
        <dbReference type="ARBA" id="ARBA00022801"/>
    </source>
</evidence>
<reference evidence="5" key="1">
    <citation type="journal article" date="2018" name="Front. Microbiol.">
        <title>Genome-Based Analysis Reveals the Taxonomy and Diversity of the Family Idiomarinaceae.</title>
        <authorList>
            <person name="Liu Y."/>
            <person name="Lai Q."/>
            <person name="Shao Z."/>
        </authorList>
    </citation>
    <scope>NUCLEOTIDE SEQUENCE [LARGE SCALE GENOMIC DNA]</scope>
    <source>
        <strain evidence="5">AIS</strain>
    </source>
</reference>
<dbReference type="InterPro" id="IPR050300">
    <property type="entry name" value="GDXG_lipolytic_enzyme"/>
</dbReference>
<gene>
    <name evidence="4" type="ORF">CWE13_08625</name>
</gene>